<dbReference type="PANTHER" id="PTHR11895">
    <property type="entry name" value="TRANSAMIDASE"/>
    <property type="match status" value="1"/>
</dbReference>
<evidence type="ECO:0000259" key="2">
    <source>
        <dbReference type="Pfam" id="PF01425"/>
    </source>
</evidence>
<name>A0ABV0B4R1_9SPHN</name>
<feature type="domain" description="Amidase" evidence="2">
    <location>
        <begin position="344"/>
        <end position="415"/>
    </location>
</feature>
<dbReference type="Proteomes" id="UP001427805">
    <property type="component" value="Unassembled WGS sequence"/>
</dbReference>
<comment type="caution">
    <text evidence="3">The sequence shown here is derived from an EMBL/GenBank/DDBJ whole genome shotgun (WGS) entry which is preliminary data.</text>
</comment>
<dbReference type="RefSeq" id="WP_346245572.1">
    <property type="nucleotide sequence ID" value="NZ_JBDIZK010000002.1"/>
</dbReference>
<protein>
    <submittedName>
        <fullName evidence="3">Amidase</fullName>
    </submittedName>
</protein>
<keyword evidence="4" id="KW-1185">Reference proteome</keyword>
<comment type="similarity">
    <text evidence="1">Belongs to the amidase family.</text>
</comment>
<dbReference type="Gene3D" id="3.90.1300.10">
    <property type="entry name" value="Amidase signature (AS) domain"/>
    <property type="match status" value="1"/>
</dbReference>
<accession>A0ABV0B4R1</accession>
<evidence type="ECO:0000313" key="4">
    <source>
        <dbReference type="Proteomes" id="UP001427805"/>
    </source>
</evidence>
<dbReference type="InterPro" id="IPR000120">
    <property type="entry name" value="Amidase"/>
</dbReference>
<reference evidence="3 4" key="1">
    <citation type="submission" date="2024-05" db="EMBL/GenBank/DDBJ databases">
        <title>Sphingomonas sp. HF-S3 16S ribosomal RNA gene Genome sequencing and assembly.</title>
        <authorList>
            <person name="Lee H."/>
        </authorList>
    </citation>
    <scope>NUCLEOTIDE SEQUENCE [LARGE SCALE GENOMIC DNA]</scope>
    <source>
        <strain evidence="3 4">HF-S3</strain>
    </source>
</reference>
<dbReference type="Pfam" id="PF01425">
    <property type="entry name" value="Amidase"/>
    <property type="match status" value="2"/>
</dbReference>
<dbReference type="SUPFAM" id="SSF75304">
    <property type="entry name" value="Amidase signature (AS) enzymes"/>
    <property type="match status" value="1"/>
</dbReference>
<gene>
    <name evidence="3" type="ORF">TPR58_05300</name>
</gene>
<evidence type="ECO:0000313" key="3">
    <source>
        <dbReference type="EMBL" id="MEN3746574.1"/>
    </source>
</evidence>
<evidence type="ECO:0000256" key="1">
    <source>
        <dbReference type="ARBA" id="ARBA00009199"/>
    </source>
</evidence>
<dbReference type="EMBL" id="JBDIZK010000002">
    <property type="protein sequence ID" value="MEN3746574.1"/>
    <property type="molecule type" value="Genomic_DNA"/>
</dbReference>
<dbReference type="InterPro" id="IPR036928">
    <property type="entry name" value="AS_sf"/>
</dbReference>
<dbReference type="InterPro" id="IPR023631">
    <property type="entry name" value="Amidase_dom"/>
</dbReference>
<dbReference type="PANTHER" id="PTHR11895:SF7">
    <property type="entry name" value="GLUTAMYL-TRNA(GLN) AMIDOTRANSFERASE SUBUNIT A, MITOCHONDRIAL"/>
    <property type="match status" value="1"/>
</dbReference>
<sequence length="435" mass="44801">MTVAALSPDRPDIAGMHAAVRSGETSIGALVAATLADIDLRDPALRSFIELDRDTARGAAEESDARFAAGTARALEGVTIGVKSNIAVAGLEWNAGMGLRRGIVADRDAPCVARLRDAGAIILGTLNMHEAALGATTNNVWFGTAINPRRQGRTPGGSSGGSGAAVAAGFCIAALGTDTLGSIRIPAAYCGVLGLKPTNGTLSDDGLVPLARSLDCIGPLARSLDDVEAIWRAVSDRDDAPTLNRLVLLDGLGGVKCQPAVIAAYHRALAALDRLDRAALRLGDLAAIRTAGFVKSARELSTWLGKDRVEKAELLSSELRWLLDYADRAVADPTLLAVTATALREAIRDDGVLLLPTAPQVAFEQGGRAPANQADFTALANVAGLPALSIPAGRDADGMPVAVQLIGPAHSEVALIALARTLVARVDADAPLNPA</sequence>
<proteinExistence type="inferred from homology"/>
<organism evidence="3 4">
    <name type="scientific">Sphingomonas rustica</name>
    <dbReference type="NCBI Taxonomy" id="3103142"/>
    <lineage>
        <taxon>Bacteria</taxon>
        <taxon>Pseudomonadati</taxon>
        <taxon>Pseudomonadota</taxon>
        <taxon>Alphaproteobacteria</taxon>
        <taxon>Sphingomonadales</taxon>
        <taxon>Sphingomonadaceae</taxon>
        <taxon>Sphingomonas</taxon>
    </lineage>
</organism>
<feature type="domain" description="Amidase" evidence="2">
    <location>
        <begin position="30"/>
        <end position="240"/>
    </location>
</feature>